<keyword evidence="3" id="KW-1185">Reference proteome</keyword>
<protein>
    <submittedName>
        <fullName evidence="2">Tn3 transposase DDE domain-containing protein</fullName>
    </submittedName>
</protein>
<dbReference type="AlphaFoldDB" id="A0A4R2C4Q5"/>
<feature type="domain" description="Tn3 transposase DDE" evidence="1">
    <location>
        <begin position="153"/>
        <end position="243"/>
    </location>
</feature>
<reference evidence="2 3" key="1">
    <citation type="submission" date="2019-03" db="EMBL/GenBank/DDBJ databases">
        <title>Genomic Encyclopedia of Type Strains, Phase IV (KMG-IV): sequencing the most valuable type-strain genomes for metagenomic binning, comparative biology and taxonomic classification.</title>
        <authorList>
            <person name="Goeker M."/>
        </authorList>
    </citation>
    <scope>NUCLEOTIDE SEQUENCE [LARGE SCALE GENOMIC DNA]</scope>
    <source>
        <strain evidence="2 3">DSM 18401</strain>
    </source>
</reference>
<name>A0A4R2C4Q5_SHIGR</name>
<dbReference type="InterPro" id="IPR002513">
    <property type="entry name" value="Tn3_Tnp_DDE_dom"/>
</dbReference>
<evidence type="ECO:0000259" key="1">
    <source>
        <dbReference type="Pfam" id="PF01526"/>
    </source>
</evidence>
<dbReference type="Proteomes" id="UP000295351">
    <property type="component" value="Unassembled WGS sequence"/>
</dbReference>
<accession>A0A4R2C4Q5</accession>
<dbReference type="Pfam" id="PF01526">
    <property type="entry name" value="DDE_Tnp_Tn3"/>
    <property type="match status" value="1"/>
</dbReference>
<comment type="caution">
    <text evidence="2">The sequence shown here is derived from an EMBL/GenBank/DDBJ whole genome shotgun (WGS) entry which is preliminary data.</text>
</comment>
<evidence type="ECO:0000313" key="3">
    <source>
        <dbReference type="Proteomes" id="UP000295351"/>
    </source>
</evidence>
<proteinExistence type="predicted"/>
<sequence length="271" mass="31314">MAAARSVVRPDRRDEFDELIERHKSLRKLGRLMFGAFSFRSFRPDDPVLRAVDHLRALYGGRKLPAQAPFAFMTRKWRRRVRSDGVTIDLRAWEVAVLIHLRERLRAGDIWVDGSRAWQRSFEDYLLPRPILALMRAEGRLGLAIPDSFAEWRAILNKGEGRHALARAVFLHQLGELRNRVAETMAYRASGLNLVVNAIILWNTVYLSRAVDYVRTQGIDIPAELLSQVAPLPWAHIALTGDYLWNEIDRPLERFRTIRANRLNPNNFAFP</sequence>
<organism evidence="2 3">
    <name type="scientific">Shinella granuli</name>
    <dbReference type="NCBI Taxonomy" id="323621"/>
    <lineage>
        <taxon>Bacteria</taxon>
        <taxon>Pseudomonadati</taxon>
        <taxon>Pseudomonadota</taxon>
        <taxon>Alphaproteobacteria</taxon>
        <taxon>Hyphomicrobiales</taxon>
        <taxon>Rhizobiaceae</taxon>
        <taxon>Shinella</taxon>
    </lineage>
</organism>
<dbReference type="EMBL" id="SLVX01000028">
    <property type="protein sequence ID" value="TCN35407.1"/>
    <property type="molecule type" value="Genomic_DNA"/>
</dbReference>
<dbReference type="GO" id="GO:0006313">
    <property type="term" value="P:DNA transposition"/>
    <property type="evidence" value="ECO:0007669"/>
    <property type="project" value="InterPro"/>
</dbReference>
<gene>
    <name evidence="2" type="ORF">EV665_12817</name>
</gene>
<dbReference type="GO" id="GO:0004803">
    <property type="term" value="F:transposase activity"/>
    <property type="evidence" value="ECO:0007669"/>
    <property type="project" value="InterPro"/>
</dbReference>
<evidence type="ECO:0000313" key="2">
    <source>
        <dbReference type="EMBL" id="TCN35407.1"/>
    </source>
</evidence>